<keyword evidence="3 8" id="KW-0479">Metal-binding</keyword>
<evidence type="ECO:0000313" key="12">
    <source>
        <dbReference type="EMBL" id="SPE25793.1"/>
    </source>
</evidence>
<dbReference type="GO" id="GO:0005829">
    <property type="term" value="C:cytosol"/>
    <property type="evidence" value="ECO:0007669"/>
    <property type="project" value="TreeGrafter"/>
</dbReference>
<dbReference type="InterPro" id="IPR015884">
    <property type="entry name" value="Malic_enzyme_CS"/>
</dbReference>
<dbReference type="Gene3D" id="3.40.50.10380">
    <property type="entry name" value="Malic enzyme, N-terminal domain"/>
    <property type="match status" value="1"/>
</dbReference>
<dbReference type="SMART" id="SM01274">
    <property type="entry name" value="malic"/>
    <property type="match status" value="1"/>
</dbReference>
<dbReference type="Pfam" id="PF00390">
    <property type="entry name" value="malic"/>
    <property type="match status" value="1"/>
</dbReference>
<dbReference type="Gene3D" id="3.40.50.720">
    <property type="entry name" value="NAD(P)-binding Rossmann-like Domain"/>
    <property type="match status" value="1"/>
</dbReference>
<evidence type="ECO:0000313" key="13">
    <source>
        <dbReference type="Proteomes" id="UP000239735"/>
    </source>
</evidence>
<protein>
    <submittedName>
        <fullName evidence="12">NAD-dependent malic enzyme</fullName>
        <ecNumber evidence="12">1.1.1.39</ecNumber>
    </submittedName>
</protein>
<dbReference type="PROSITE" id="PS00331">
    <property type="entry name" value="MALIC_ENZYMES"/>
    <property type="match status" value="1"/>
</dbReference>
<evidence type="ECO:0000256" key="8">
    <source>
        <dbReference type="PIRSR" id="PIRSR000106-3"/>
    </source>
</evidence>
<keyword evidence="4 12" id="KW-0560">Oxidoreductase</keyword>
<dbReference type="SMART" id="SM00919">
    <property type="entry name" value="Malic_M"/>
    <property type="match status" value="1"/>
</dbReference>
<feature type="binding site" evidence="7">
    <location>
        <position position="162"/>
    </location>
    <ligand>
        <name>(S)-malate</name>
        <dbReference type="ChEBI" id="CHEBI:15589"/>
    </ligand>
</feature>
<evidence type="ECO:0000259" key="11">
    <source>
        <dbReference type="SMART" id="SM01274"/>
    </source>
</evidence>
<dbReference type="PANTHER" id="PTHR23406:SF34">
    <property type="entry name" value="NAD-DEPENDENT MALIC ENZYME, MITOCHONDRIAL"/>
    <property type="match status" value="1"/>
</dbReference>
<evidence type="ECO:0000259" key="10">
    <source>
        <dbReference type="SMART" id="SM00919"/>
    </source>
</evidence>
<feature type="active site" description="Proton donor" evidence="6">
    <location>
        <position position="109"/>
    </location>
</feature>
<dbReference type="GO" id="GO:0004471">
    <property type="term" value="F:malate dehydrogenase (decarboxylating) (NAD+) activity"/>
    <property type="evidence" value="ECO:0007669"/>
    <property type="project" value="UniProtKB-EC"/>
</dbReference>
<feature type="binding site" evidence="8">
    <location>
        <position position="251"/>
    </location>
    <ligand>
        <name>a divalent metal cation</name>
        <dbReference type="ChEBI" id="CHEBI:60240"/>
    </ligand>
</feature>
<dbReference type="AlphaFoldDB" id="A0A2N9LRS0"/>
<dbReference type="InterPro" id="IPR001891">
    <property type="entry name" value="Malic_OxRdtase"/>
</dbReference>
<dbReference type="EMBL" id="OKRB01000109">
    <property type="protein sequence ID" value="SPE25793.1"/>
    <property type="molecule type" value="Genomic_DNA"/>
</dbReference>
<dbReference type="PANTHER" id="PTHR23406">
    <property type="entry name" value="MALIC ENZYME-RELATED"/>
    <property type="match status" value="1"/>
</dbReference>
<comment type="similarity">
    <text evidence="2 9">Belongs to the malic enzymes family.</text>
</comment>
<feature type="domain" description="Malic enzyme NAD-binding" evidence="10">
    <location>
        <begin position="276"/>
        <end position="541"/>
    </location>
</feature>
<dbReference type="GO" id="GO:0046872">
    <property type="term" value="F:metal ion binding"/>
    <property type="evidence" value="ECO:0007669"/>
    <property type="project" value="UniProtKB-KW"/>
</dbReference>
<dbReference type="Pfam" id="PF03949">
    <property type="entry name" value="Malic_M"/>
    <property type="match status" value="1"/>
</dbReference>
<feature type="binding site" evidence="8">
    <location>
        <position position="252"/>
    </location>
    <ligand>
        <name>a divalent metal cation</name>
        <dbReference type="ChEBI" id="CHEBI:60240"/>
    </ligand>
</feature>
<dbReference type="InterPro" id="IPR037062">
    <property type="entry name" value="Malic_N_dom_sf"/>
</dbReference>
<feature type="binding site" evidence="7">
    <location>
        <position position="472"/>
    </location>
    <ligand>
        <name>(S)-malate</name>
        <dbReference type="ChEBI" id="CHEBI:15589"/>
    </ligand>
</feature>
<evidence type="ECO:0000256" key="3">
    <source>
        <dbReference type="ARBA" id="ARBA00022723"/>
    </source>
</evidence>
<dbReference type="InterPro" id="IPR012301">
    <property type="entry name" value="Malic_N_dom"/>
</dbReference>
<dbReference type="EC" id="1.1.1.39" evidence="12"/>
<dbReference type="PRINTS" id="PR00072">
    <property type="entry name" value="MALOXRDTASE"/>
</dbReference>
<gene>
    <name evidence="12" type="primary">maeA</name>
    <name evidence="12" type="ORF">SBA5_500014</name>
</gene>
<accession>A0A2N9LRS0</accession>
<feature type="active site" description="Proton acceptor" evidence="6">
    <location>
        <position position="180"/>
    </location>
</feature>
<evidence type="ECO:0000256" key="1">
    <source>
        <dbReference type="ARBA" id="ARBA00001936"/>
    </source>
</evidence>
<evidence type="ECO:0000256" key="4">
    <source>
        <dbReference type="ARBA" id="ARBA00023002"/>
    </source>
</evidence>
<feature type="binding site" evidence="8">
    <location>
        <position position="275"/>
    </location>
    <ligand>
        <name>a divalent metal cation</name>
        <dbReference type="ChEBI" id="CHEBI:60240"/>
    </ligand>
</feature>
<proteinExistence type="inferred from homology"/>
<dbReference type="PIRSF" id="PIRSF000106">
    <property type="entry name" value="ME"/>
    <property type="match status" value="1"/>
</dbReference>
<keyword evidence="5" id="KW-0520">NAD</keyword>
<dbReference type="InterPro" id="IPR012302">
    <property type="entry name" value="Malic_NAD-bd"/>
</dbReference>
<dbReference type="GO" id="GO:0051287">
    <property type="term" value="F:NAD binding"/>
    <property type="evidence" value="ECO:0007669"/>
    <property type="project" value="InterPro"/>
</dbReference>
<comment type="cofactor">
    <cofactor evidence="8">
        <name>Mg(2+)</name>
        <dbReference type="ChEBI" id="CHEBI:18420"/>
    </cofactor>
    <cofactor evidence="8">
        <name>Mn(2+)</name>
        <dbReference type="ChEBI" id="CHEBI:29035"/>
    </cofactor>
    <text evidence="8">Divalent metal cations. Prefers magnesium or manganese.</text>
</comment>
<evidence type="ECO:0000256" key="7">
    <source>
        <dbReference type="PIRSR" id="PIRSR000106-2"/>
    </source>
</evidence>
<dbReference type="FunFam" id="3.40.50.10380:FF:000001">
    <property type="entry name" value="NAD-dependent malic enzyme"/>
    <property type="match status" value="1"/>
</dbReference>
<dbReference type="InterPro" id="IPR046346">
    <property type="entry name" value="Aminoacid_DH-like_N_sf"/>
</dbReference>
<dbReference type="InterPro" id="IPR036291">
    <property type="entry name" value="NAD(P)-bd_dom_sf"/>
</dbReference>
<reference evidence="13" key="1">
    <citation type="submission" date="2018-02" db="EMBL/GenBank/DDBJ databases">
        <authorList>
            <person name="Hausmann B."/>
        </authorList>
    </citation>
    <scope>NUCLEOTIDE SEQUENCE [LARGE SCALE GENOMIC DNA]</scope>
    <source>
        <strain evidence="13">Peat soil MAG SbA5</strain>
    </source>
</reference>
<organism evidence="12 13">
    <name type="scientific">Candidatus Sulfuritelmatomonas gaucii</name>
    <dbReference type="NCBI Taxonomy" id="2043161"/>
    <lineage>
        <taxon>Bacteria</taxon>
        <taxon>Pseudomonadati</taxon>
        <taxon>Acidobacteriota</taxon>
        <taxon>Terriglobia</taxon>
        <taxon>Terriglobales</taxon>
        <taxon>Acidobacteriaceae</taxon>
        <taxon>Candidatus Sulfuritelmatomonas</taxon>
    </lineage>
</organism>
<feature type="binding site" evidence="7">
    <location>
        <position position="428"/>
    </location>
    <ligand>
        <name>(S)-malate</name>
        <dbReference type="ChEBI" id="CHEBI:15589"/>
    </ligand>
</feature>
<dbReference type="NCBIfam" id="NF010052">
    <property type="entry name" value="PRK13529.1"/>
    <property type="match status" value="1"/>
</dbReference>
<feature type="domain" description="Malic enzyme N-terminal" evidence="11">
    <location>
        <begin position="86"/>
        <end position="266"/>
    </location>
</feature>
<dbReference type="SUPFAM" id="SSF51735">
    <property type="entry name" value="NAD(P)-binding Rossmann-fold domains"/>
    <property type="match status" value="1"/>
</dbReference>
<dbReference type="GO" id="GO:0006108">
    <property type="term" value="P:malate metabolic process"/>
    <property type="evidence" value="ECO:0007669"/>
    <property type="project" value="TreeGrafter"/>
</dbReference>
<dbReference type="SUPFAM" id="SSF53223">
    <property type="entry name" value="Aminoacid dehydrogenase-like, N-terminal domain"/>
    <property type="match status" value="1"/>
</dbReference>
<evidence type="ECO:0000256" key="5">
    <source>
        <dbReference type="ARBA" id="ARBA00023027"/>
    </source>
</evidence>
<sequence>MSSASSSPGQPAGPVIRTSLSGFDLLMSPRLNKGTAFTEAERDIFALHGLLPPHIGTLEDQRSRRKRVLDSRPTAFGKYSNLRDLQDNNEALFYSLIAHNVEELLPIVYTPTVGEGCQRFSEIWRKPRGLFLSYPNKDRIANILANPRYDAVRCIVVSDGERILGLGDQGAGGMGIPIGKMSLYTALGGIPPEHCLPVLLDVGTDNESLLNDPIYIGWEHKRIRGQEYDDFVDAFVTAVERRWPHVLLQWEDFAGANAARLLAHYRDQLCTFNDDIQGTAAVTTATLLAAVSATGIPLRDQTIAMFGTGSAGIGIINLLITAMREEGLTEEQARRRIYAFNRYGLLVEGGKGIRPEQEPLVRRREDVAGWKLLAPSADTGAISLLDVVRNARITVLAGVSARPGVFTEEIVREMACHTPRPVIFPLSNPTSQSEATPADLLRWTDGRALVGTGSPFPPVEVNGKLVHIAQINNSYIFPGLALGILVSRAARVTDGMIMAAAKALASLSPARADRSAPLLPPIGESRQVSLVVAEAVGRQAVADGVTGASDQTAFAEKLRAYMWEPVYQPYERVDSAR</sequence>
<name>A0A2N9LRS0_9BACT</name>
<evidence type="ECO:0000256" key="6">
    <source>
        <dbReference type="PIRSR" id="PIRSR000106-1"/>
    </source>
</evidence>
<evidence type="ECO:0000256" key="9">
    <source>
        <dbReference type="RuleBase" id="RU003427"/>
    </source>
</evidence>
<evidence type="ECO:0000256" key="2">
    <source>
        <dbReference type="ARBA" id="ARBA00008785"/>
    </source>
</evidence>
<comment type="cofactor">
    <cofactor evidence="1">
        <name>Mn(2+)</name>
        <dbReference type="ChEBI" id="CHEBI:29035"/>
    </cofactor>
</comment>
<dbReference type="Proteomes" id="UP000239735">
    <property type="component" value="Unassembled WGS sequence"/>
</dbReference>